<dbReference type="eggNOG" id="COG3272">
    <property type="taxonomic scope" value="Bacteria"/>
</dbReference>
<dbReference type="eggNOG" id="COG1683">
    <property type="taxonomic scope" value="Bacteria"/>
</dbReference>
<reference evidence="2 3" key="1">
    <citation type="journal article" date="2011" name="J. Bacteriol.">
        <title>Genome sequence of Brevibacillus laterosporus LMG 15441, a pathogen of invertebrates.</title>
        <authorList>
            <person name="Djukic M."/>
            <person name="Poehlein A."/>
            <person name="Thurmer A."/>
            <person name="Daniel R."/>
        </authorList>
    </citation>
    <scope>NUCLEOTIDE SEQUENCE [LARGE SCALE GENOMIC DNA]</scope>
    <source>
        <strain evidence="2 3">LMG 15441</strain>
    </source>
</reference>
<dbReference type="EMBL" id="CP007806">
    <property type="protein sequence ID" value="AIG26759.1"/>
    <property type="molecule type" value="Genomic_DNA"/>
</dbReference>
<sequence length="322" mass="37347">MEITTKPIVVVSKCLEFAECRYNGDVLSDQTVRSLAPFVTFIPVCPEIEIGLGIPRETIRIIKEGGQHLLVQPSTRADLSQQMTSFADAFLQNVGEVDGFILKSRSPSCSVKDVKVYSGWEKAPVVESAPGFFGAKVNTYFPYAAIEEEGRLKNFTIREHFFTKLFTLAYFRQLSLDPTIRNLIQFHAENKYLFMAYNQKLTKELGKIVANHEKKEKQQVWNEYAALLPNMFKRAARYTSNINVCEHIMGHFSTRLSTREKDHFKHLLHRYRERKLPLSSMTSLLKSWVFRYEQEYLLQQRFFEPYPEELIDLGDSGKGRDY</sequence>
<evidence type="ECO:0000313" key="2">
    <source>
        <dbReference type="EMBL" id="AIG26759.1"/>
    </source>
</evidence>
<evidence type="ECO:0000259" key="1">
    <source>
        <dbReference type="Pfam" id="PF08349"/>
    </source>
</evidence>
<gene>
    <name evidence="2" type="ORF">BRLA_c024390</name>
</gene>
<keyword evidence="3" id="KW-1185">Reference proteome</keyword>
<dbReference type="Pfam" id="PF08349">
    <property type="entry name" value="DUF1722"/>
    <property type="match status" value="1"/>
</dbReference>
<dbReference type="PIRSF" id="PIRSF037004">
    <property type="entry name" value="UCP037004"/>
    <property type="match status" value="1"/>
</dbReference>
<dbReference type="PANTHER" id="PTHR30087">
    <property type="entry name" value="INNER MEMBRANE PROTEIN"/>
    <property type="match status" value="1"/>
</dbReference>
<dbReference type="HOGENOM" id="CLU_076318_0_1_9"/>
<proteinExistence type="predicted"/>
<name>A0A075R4M6_BRELA</name>
<organism evidence="2 3">
    <name type="scientific">Brevibacillus laterosporus LMG 15441</name>
    <dbReference type="NCBI Taxonomy" id="1042163"/>
    <lineage>
        <taxon>Bacteria</taxon>
        <taxon>Bacillati</taxon>
        <taxon>Bacillota</taxon>
        <taxon>Bacilli</taxon>
        <taxon>Bacillales</taxon>
        <taxon>Paenibacillaceae</taxon>
        <taxon>Brevibacillus</taxon>
    </lineage>
</organism>
<evidence type="ECO:0000313" key="3">
    <source>
        <dbReference type="Proteomes" id="UP000005850"/>
    </source>
</evidence>
<dbReference type="InterPro" id="IPR007553">
    <property type="entry name" value="2-thiour_desulf"/>
</dbReference>
<dbReference type="KEGG" id="blr:BRLA_c024390"/>
<feature type="domain" description="DUF1722" evidence="1">
    <location>
        <begin position="191"/>
        <end position="307"/>
    </location>
</feature>
<dbReference type="InterPro" id="IPR013560">
    <property type="entry name" value="DUF1722"/>
</dbReference>
<dbReference type="AlphaFoldDB" id="A0A075R4M6"/>
<protein>
    <recommendedName>
        <fullName evidence="1">DUF1722 domain-containing protein</fullName>
    </recommendedName>
</protein>
<dbReference type="Proteomes" id="UP000005850">
    <property type="component" value="Chromosome"/>
</dbReference>
<dbReference type="STRING" id="1042163.BRLA_c024390"/>
<dbReference type="Pfam" id="PF04463">
    <property type="entry name" value="2-thiour_desulf"/>
    <property type="match status" value="1"/>
</dbReference>
<dbReference type="InterPro" id="IPR017087">
    <property type="entry name" value="UCP037004"/>
</dbReference>
<dbReference type="RefSeq" id="WP_003337691.1">
    <property type="nucleotide sequence ID" value="NZ_CP007806.1"/>
</dbReference>
<accession>A0A075R4M6</accession>
<dbReference type="PANTHER" id="PTHR30087:SF0">
    <property type="entry name" value="INNER MEMBRANE PROTEIN"/>
    <property type="match status" value="1"/>
</dbReference>